<reference evidence="1 2" key="1">
    <citation type="submission" date="2017-06" db="EMBL/GenBank/DDBJ databases">
        <title>Complete genome sequence of Paenibacillus donghaensis KCTC 13049T isolated from East Sea sediment, South Korea.</title>
        <authorList>
            <person name="Jung B.K."/>
            <person name="Hong S.-J."/>
            <person name="Shin J.-H."/>
        </authorList>
    </citation>
    <scope>NUCLEOTIDE SEQUENCE [LARGE SCALE GENOMIC DNA]</scope>
    <source>
        <strain evidence="1 2">KCTC 13049</strain>
    </source>
</reference>
<sequence>MYSYQGYPYYTQGRIPPILLHINDLKPFIGKWGIFTIGNEKVVAYVDSVDTAANSAKVYYPDNSTGVIDIAMISMAAGPYVTMPTGTGPTPSPTPIPTPAPTPLPTNCQWVYLPAIGWKYLCL</sequence>
<dbReference type="KEGG" id="pdh:B9T62_06285"/>
<dbReference type="OrthoDB" id="2667142at2"/>
<proteinExistence type="predicted"/>
<organism evidence="1 2">
    <name type="scientific">Paenibacillus donghaensis</name>
    <dbReference type="NCBI Taxonomy" id="414771"/>
    <lineage>
        <taxon>Bacteria</taxon>
        <taxon>Bacillati</taxon>
        <taxon>Bacillota</taxon>
        <taxon>Bacilli</taxon>
        <taxon>Bacillales</taxon>
        <taxon>Paenibacillaceae</taxon>
        <taxon>Paenibacillus</taxon>
    </lineage>
</organism>
<dbReference type="RefSeq" id="WP_087914466.1">
    <property type="nucleotide sequence ID" value="NZ_CP021780.1"/>
</dbReference>
<evidence type="ECO:0000313" key="2">
    <source>
        <dbReference type="Proteomes" id="UP000249890"/>
    </source>
</evidence>
<dbReference type="AlphaFoldDB" id="A0A2Z2K451"/>
<protein>
    <submittedName>
        <fullName evidence="1">Uncharacterized protein</fullName>
    </submittedName>
</protein>
<evidence type="ECO:0000313" key="1">
    <source>
        <dbReference type="EMBL" id="ASA20446.1"/>
    </source>
</evidence>
<accession>A0A2Z2K451</accession>
<name>A0A2Z2K451_9BACL</name>
<dbReference type="EMBL" id="CP021780">
    <property type="protein sequence ID" value="ASA20446.1"/>
    <property type="molecule type" value="Genomic_DNA"/>
</dbReference>
<dbReference type="Proteomes" id="UP000249890">
    <property type="component" value="Chromosome"/>
</dbReference>
<gene>
    <name evidence="1" type="ORF">B9T62_06285</name>
</gene>
<keyword evidence="2" id="KW-1185">Reference proteome</keyword>